<feature type="region of interest" description="Disordered" evidence="1">
    <location>
        <begin position="20"/>
        <end position="53"/>
    </location>
</feature>
<accession>A0A6A4GBD1</accession>
<dbReference type="EMBL" id="ML771145">
    <property type="protein sequence ID" value="KAE9382680.1"/>
    <property type="molecule type" value="Genomic_DNA"/>
</dbReference>
<feature type="compositionally biased region" description="Basic and acidic residues" evidence="1">
    <location>
        <begin position="35"/>
        <end position="53"/>
    </location>
</feature>
<name>A0A6A4GBD1_9AGAR</name>
<evidence type="ECO:0000313" key="2">
    <source>
        <dbReference type="EMBL" id="KAE9382680.1"/>
    </source>
</evidence>
<evidence type="ECO:0000313" key="3">
    <source>
        <dbReference type="Proteomes" id="UP000799118"/>
    </source>
</evidence>
<evidence type="ECO:0000256" key="1">
    <source>
        <dbReference type="SAM" id="MobiDB-lite"/>
    </source>
</evidence>
<organism evidence="2 3">
    <name type="scientific">Gymnopus androsaceus JB14</name>
    <dbReference type="NCBI Taxonomy" id="1447944"/>
    <lineage>
        <taxon>Eukaryota</taxon>
        <taxon>Fungi</taxon>
        <taxon>Dikarya</taxon>
        <taxon>Basidiomycota</taxon>
        <taxon>Agaricomycotina</taxon>
        <taxon>Agaricomycetes</taxon>
        <taxon>Agaricomycetidae</taxon>
        <taxon>Agaricales</taxon>
        <taxon>Marasmiineae</taxon>
        <taxon>Omphalotaceae</taxon>
        <taxon>Gymnopus</taxon>
    </lineage>
</organism>
<reference evidence="2" key="1">
    <citation type="journal article" date="2019" name="Environ. Microbiol.">
        <title>Fungal ecological strategies reflected in gene transcription - a case study of two litter decomposers.</title>
        <authorList>
            <person name="Barbi F."/>
            <person name="Kohler A."/>
            <person name="Barry K."/>
            <person name="Baskaran P."/>
            <person name="Daum C."/>
            <person name="Fauchery L."/>
            <person name="Ihrmark K."/>
            <person name="Kuo A."/>
            <person name="LaButti K."/>
            <person name="Lipzen A."/>
            <person name="Morin E."/>
            <person name="Grigoriev I.V."/>
            <person name="Henrissat B."/>
            <person name="Lindahl B."/>
            <person name="Martin F."/>
        </authorList>
    </citation>
    <scope>NUCLEOTIDE SEQUENCE</scope>
    <source>
        <strain evidence="2">JB14</strain>
    </source>
</reference>
<protein>
    <submittedName>
        <fullName evidence="2">Uncharacterized protein</fullName>
    </submittedName>
</protein>
<proteinExistence type="predicted"/>
<keyword evidence="3" id="KW-1185">Reference proteome</keyword>
<dbReference type="Proteomes" id="UP000799118">
    <property type="component" value="Unassembled WGS sequence"/>
</dbReference>
<gene>
    <name evidence="2" type="ORF">BT96DRAFT_199794</name>
</gene>
<dbReference type="AlphaFoldDB" id="A0A6A4GBD1"/>
<feature type="non-terminal residue" evidence="2">
    <location>
        <position position="1"/>
    </location>
</feature>
<sequence>GTSRSSSLVHVTHCVSVASKELGRSRKPKNACSIRDMDAREPKEVEDTRLLRE</sequence>